<proteinExistence type="predicted"/>
<dbReference type="Proteomes" id="UP000018130">
    <property type="component" value="Unassembled WGS sequence"/>
</dbReference>
<dbReference type="AlphaFoldDB" id="T2JU26"/>
<accession>T2JU26</accession>
<name>T2JU26_CROWT</name>
<evidence type="ECO:0000313" key="1">
    <source>
        <dbReference type="EMBL" id="CCQ68127.1"/>
    </source>
</evidence>
<reference evidence="1 2" key="2">
    <citation type="submission" date="2013-09" db="EMBL/GenBank/DDBJ databases">
        <title>Whole genome comparison of six Crocosphaera watsonii strains with differing phenotypes.</title>
        <authorList>
            <person name="Bench S.R."/>
            <person name="Heller P."/>
            <person name="Frank I."/>
            <person name="Arciniega M."/>
            <person name="Shilova I.N."/>
            <person name="Zehr J.P."/>
        </authorList>
    </citation>
    <scope>NUCLEOTIDE SEQUENCE [LARGE SCALE GENOMIC DNA]</scope>
    <source>
        <strain evidence="1 2">WH 0402</strain>
    </source>
</reference>
<gene>
    <name evidence="1" type="ORF">CWATWH0402_5820</name>
</gene>
<dbReference type="EMBL" id="CAQN01000698">
    <property type="protein sequence ID" value="CCQ68127.1"/>
    <property type="molecule type" value="Genomic_DNA"/>
</dbReference>
<organism evidence="1 2">
    <name type="scientific">Crocosphaera watsonii WH 0402</name>
    <dbReference type="NCBI Taxonomy" id="1284629"/>
    <lineage>
        <taxon>Bacteria</taxon>
        <taxon>Bacillati</taxon>
        <taxon>Cyanobacteriota</taxon>
        <taxon>Cyanophyceae</taxon>
        <taxon>Oscillatoriophycideae</taxon>
        <taxon>Chroococcales</taxon>
        <taxon>Aphanothecaceae</taxon>
        <taxon>Crocosphaera</taxon>
    </lineage>
</organism>
<reference evidence="1 2" key="1">
    <citation type="submission" date="2013-01" db="EMBL/GenBank/DDBJ databases">
        <authorList>
            <person name="Bench S."/>
        </authorList>
    </citation>
    <scope>NUCLEOTIDE SEQUENCE [LARGE SCALE GENOMIC DNA]</scope>
    <source>
        <strain evidence="1 2">WH 0402</strain>
    </source>
</reference>
<comment type="caution">
    <text evidence="1">The sequence shown here is derived from an EMBL/GenBank/DDBJ whole genome shotgun (WGS) entry which is preliminary data.</text>
</comment>
<protein>
    <submittedName>
        <fullName evidence="1">Uncharacterized protein</fullName>
    </submittedName>
</protein>
<evidence type="ECO:0000313" key="2">
    <source>
        <dbReference type="Proteomes" id="UP000018130"/>
    </source>
</evidence>
<sequence>MVFGVLLNPNPMGTLSVKVGEGFWAENSVPSEKGYYGQ</sequence>